<dbReference type="Proteomes" id="UP001430953">
    <property type="component" value="Unassembled WGS sequence"/>
</dbReference>
<proteinExistence type="predicted"/>
<evidence type="ECO:0000313" key="3">
    <source>
        <dbReference type="Proteomes" id="UP001430953"/>
    </source>
</evidence>
<reference evidence="2 3" key="1">
    <citation type="submission" date="2023-03" db="EMBL/GenBank/DDBJ databases">
        <title>High recombination rates correlate with genetic variation in Cardiocondyla obscurior ants.</title>
        <authorList>
            <person name="Errbii M."/>
        </authorList>
    </citation>
    <scope>NUCLEOTIDE SEQUENCE [LARGE SCALE GENOMIC DNA]</scope>
    <source>
        <strain evidence="2">Alpha-2009</strain>
        <tissue evidence="2">Whole body</tissue>
    </source>
</reference>
<name>A0AAW2G6V7_9HYME</name>
<organism evidence="2 3">
    <name type="scientific">Cardiocondyla obscurior</name>
    <dbReference type="NCBI Taxonomy" id="286306"/>
    <lineage>
        <taxon>Eukaryota</taxon>
        <taxon>Metazoa</taxon>
        <taxon>Ecdysozoa</taxon>
        <taxon>Arthropoda</taxon>
        <taxon>Hexapoda</taxon>
        <taxon>Insecta</taxon>
        <taxon>Pterygota</taxon>
        <taxon>Neoptera</taxon>
        <taxon>Endopterygota</taxon>
        <taxon>Hymenoptera</taxon>
        <taxon>Apocrita</taxon>
        <taxon>Aculeata</taxon>
        <taxon>Formicoidea</taxon>
        <taxon>Formicidae</taxon>
        <taxon>Myrmicinae</taxon>
        <taxon>Cardiocondyla</taxon>
    </lineage>
</organism>
<sequence length="84" mass="9725">MHNKMSTMRIKNMKTKDKITDSNKNAGLPCICNRPHTIIICNSCGFWTRGRVRAHCPQHPTVVFLHDYSQCPRCKSYTDMLTEI</sequence>
<comment type="caution">
    <text evidence="2">The sequence shown here is derived from an EMBL/GenBank/DDBJ whole genome shotgun (WGS) entry which is preliminary data.</text>
</comment>
<evidence type="ECO:0000256" key="1">
    <source>
        <dbReference type="SAM" id="MobiDB-lite"/>
    </source>
</evidence>
<protein>
    <submittedName>
        <fullName evidence="2">Uncharacterized protein</fullName>
    </submittedName>
</protein>
<gene>
    <name evidence="2" type="ORF">PUN28_005922</name>
</gene>
<dbReference type="AlphaFoldDB" id="A0AAW2G6V7"/>
<evidence type="ECO:0000313" key="2">
    <source>
        <dbReference type="EMBL" id="KAL0123748.1"/>
    </source>
</evidence>
<dbReference type="EMBL" id="JADYXP020000005">
    <property type="protein sequence ID" value="KAL0123748.1"/>
    <property type="molecule type" value="Genomic_DNA"/>
</dbReference>
<keyword evidence="3" id="KW-1185">Reference proteome</keyword>
<accession>A0AAW2G6V7</accession>
<feature type="region of interest" description="Disordered" evidence="1">
    <location>
        <begin position="1"/>
        <end position="20"/>
    </location>
</feature>